<keyword evidence="7" id="KW-0347">Helicase</keyword>
<dbReference type="OrthoDB" id="372624at2759"/>
<proteinExistence type="inferred from homology"/>
<keyword evidence="8" id="KW-0067">ATP-binding</keyword>
<dbReference type="GO" id="GO:0005524">
    <property type="term" value="F:ATP binding"/>
    <property type="evidence" value="ECO:0007669"/>
    <property type="project" value="UniProtKB-KW"/>
</dbReference>
<feature type="region of interest" description="Disordered" evidence="13">
    <location>
        <begin position="571"/>
        <end position="815"/>
    </location>
</feature>
<feature type="compositionally biased region" description="Polar residues" evidence="13">
    <location>
        <begin position="342"/>
        <end position="362"/>
    </location>
</feature>
<evidence type="ECO:0000256" key="13">
    <source>
        <dbReference type="SAM" id="MobiDB-lite"/>
    </source>
</evidence>
<dbReference type="GO" id="GO:0000812">
    <property type="term" value="C:Swr1 complex"/>
    <property type="evidence" value="ECO:0007669"/>
    <property type="project" value="TreeGrafter"/>
</dbReference>
<dbReference type="InterPro" id="IPR049730">
    <property type="entry name" value="SNF2/RAD54-like_C"/>
</dbReference>
<sequence length="1731" mass="191837">MPGSVTLGSFEKVDAARSWDVAVRGAIDRVVWRSARAAGSLRASIYESKQCRQGKDKETHGDCDDLNRLVCGLLRGGLQDKANDGGRAAARGGSSGRMGLSQSGLSRAACVRLPIEKREILTNWGLTLTTVLRPMQNGHHTPDNNDVHVESLSAVNGIAETNGAANGTHAPEAPDDAPILQNGVATLQSATASPGPRGQKRKLIDVASGKSSRAPSPPWKKIQAEGPTTIIENGRRKSGRVNAVPTETEPQKAKRPTRESQRRPQAPPTPSARQGTRTAHTTPKGTQTASATARAKQSAKAPAQSSPRVQQAIRRGAGKVKASPTSQGTATKSTRRSGRVSLPQQNETNGTTEAKANGTAQPTRAPKYFPKGYVNYIPGPLPILNPRNVLPPQQYTTLREYFENDDPLEDEDGEHRFTEAEAKREAVRVQRVIDAQQPGRPFADGSRLIIEAQTQDEPVPQPAHPHIDHVVNHALELRRLMQIERNNHLKMARAIAHAVAAKVKTMQPETEEEKQARQFKEGQQRYKLLLKELVRMFDAAKASVTNEMLRLHQQEEEDRAREEMRKMTEKAENLLQGRTGGRFALPGEETRGSSLLTDNMGSISGDSGDFSRSEADSDNGDSDDSSADSDSSSDSNDDDQADNSDDELNEEQLRAKYSTMDVSKHSGSPPTSDVGSERDPSAEPMAETTNLPDLEEVDQALLDDSDAESSSGTEESSEEDSEEESSVGEEDDGVENSLWGLFSKSERQQFEQGEAPPDAQDVTMEDDEEAVESAAEGTAAEVKMEDVDNTTDARSKAADDTETIEASSDQKEEELVDAQATVEEDGADVEEIGREPRVPTPSLLRGTLRPYQQEGLDWLARMYANDTNGILADEMGLGKTIQSISLLAHLATYHEVWGPHLVVVPTSVLLNWEVEFKKFAPGFKVLSYYGTQEERKAKRKGWMDNDKWHICITSYQLAVQDAMSLKKRDWHYIILDEAHNIKNFRSQRWQTLLNFRSRARLLLTGTPLQNSLTELWSLLFFLAPEEDEQGRSQFGELAEFAKQFSRPVEQILDKGATDLDIESRGIVSKLHTILRPHLLRRMKSEVEKQMPKKYEHITVCRLSKRQRQLYDEFMGRTDTKESFASRNYMSIISCLMALRKVCNHPDLFETRSINTSYAMPKAAIADFEIKELLVRRKMLAEEDNNTSYRLLNMWRPNVASHNANTSRGLAAFIKLADAAGRQRRRLPTEAGYDGSTLKSAISGIDSLKRHERHSQLATQYSQVVIRSWEQPVLPLNVLNRLIVPLKGSPSNSQRTSGTLTDAYLNSATAIQDMIVPLSERSAQLQPYIQRFGCVTPKVISEDMTRFALTDKGIDTIQDARDLAPDDNFHEARMRLSIAFPDKTLIQYDCGKLQQLAKLLRKLQAGGHRALIFTQMTKVLDVLEQFLNLHGYRYMRLDGTTKIERRQVLTDRFNADPTFLCFILSTRSGGLGINLTGADTVIFYDNDWNPAMDKQCQDRCHRIGQTRDVHIYRFVCEGTIEMNILRKSNQKRELDKFIIQEGDFTTDFLSRMGEGDAEADDAIEQVLGGGAKDALTKVEDKDDIAAAQVAEKEYVHADDADFEDKQPTSGSAGTPQRAQTGTPAAGEGPTPVGEQATPSQQTETPAAGAGTPVPAADTQGGAPAVEDFEIEDEDGGKISAPGLDRNIRELDGWLLQTMRTELSGLRFPTAEEARKRLAKNKRRKAHVPLIRR</sequence>
<dbReference type="GO" id="GO:0042393">
    <property type="term" value="F:histone binding"/>
    <property type="evidence" value="ECO:0007669"/>
    <property type="project" value="TreeGrafter"/>
</dbReference>
<gene>
    <name evidence="16" type="ORF">FH972_025182</name>
</gene>
<comment type="subcellular location">
    <subcellularLocation>
        <location evidence="1">Nucleus</location>
    </subcellularLocation>
</comment>
<keyword evidence="17" id="KW-1185">Reference proteome</keyword>
<feature type="domain" description="Helicase ATP-binding" evidence="14">
    <location>
        <begin position="860"/>
        <end position="1025"/>
    </location>
</feature>
<organism evidence="16 17">
    <name type="scientific">Carpinus fangiana</name>
    <dbReference type="NCBI Taxonomy" id="176857"/>
    <lineage>
        <taxon>Eukaryota</taxon>
        <taxon>Viridiplantae</taxon>
        <taxon>Streptophyta</taxon>
        <taxon>Embryophyta</taxon>
        <taxon>Tracheophyta</taxon>
        <taxon>Spermatophyta</taxon>
        <taxon>Magnoliopsida</taxon>
        <taxon>eudicotyledons</taxon>
        <taxon>Gunneridae</taxon>
        <taxon>Pentapetalae</taxon>
        <taxon>rosids</taxon>
        <taxon>fabids</taxon>
        <taxon>Fagales</taxon>
        <taxon>Betulaceae</taxon>
        <taxon>Carpinus</taxon>
    </lineage>
</organism>
<dbReference type="GO" id="GO:0006338">
    <property type="term" value="P:chromatin remodeling"/>
    <property type="evidence" value="ECO:0007669"/>
    <property type="project" value="TreeGrafter"/>
</dbReference>
<dbReference type="PROSITE" id="PS00690">
    <property type="entry name" value="DEAH_ATP_HELICASE"/>
    <property type="match status" value="1"/>
</dbReference>
<dbReference type="InterPro" id="IPR027417">
    <property type="entry name" value="P-loop_NTPase"/>
</dbReference>
<dbReference type="PANTHER" id="PTHR45685:SF1">
    <property type="entry name" value="HELICASE SRCAP"/>
    <property type="match status" value="1"/>
</dbReference>
<feature type="region of interest" description="Disordered" evidence="13">
    <location>
        <begin position="82"/>
        <end position="101"/>
    </location>
</feature>
<evidence type="ECO:0000256" key="11">
    <source>
        <dbReference type="ARBA" id="ARBA00023242"/>
    </source>
</evidence>
<evidence type="ECO:0000256" key="10">
    <source>
        <dbReference type="ARBA" id="ARBA00023125"/>
    </source>
</evidence>
<feature type="compositionally biased region" description="Acidic residues" evidence="13">
    <location>
        <begin position="693"/>
        <end position="707"/>
    </location>
</feature>
<feature type="compositionally biased region" description="Basic and acidic residues" evidence="13">
    <location>
        <begin position="782"/>
        <end position="799"/>
    </location>
</feature>
<evidence type="ECO:0000313" key="16">
    <source>
        <dbReference type="EMBL" id="KAB8446200.1"/>
    </source>
</evidence>
<accession>A0A5N6L099</accession>
<feature type="compositionally biased region" description="Polar residues" evidence="13">
    <location>
        <begin position="592"/>
        <end position="605"/>
    </location>
</feature>
<dbReference type="InterPro" id="IPR000330">
    <property type="entry name" value="SNF2_N"/>
</dbReference>
<feature type="compositionally biased region" description="Polar residues" evidence="13">
    <location>
        <begin position="323"/>
        <end position="332"/>
    </location>
</feature>
<evidence type="ECO:0000256" key="5">
    <source>
        <dbReference type="ARBA" id="ARBA00022741"/>
    </source>
</evidence>
<feature type="compositionally biased region" description="Low complexity" evidence="13">
    <location>
        <begin position="288"/>
        <end position="308"/>
    </location>
</feature>
<dbReference type="PROSITE" id="PS51192">
    <property type="entry name" value="HELICASE_ATP_BIND_1"/>
    <property type="match status" value="1"/>
</dbReference>
<dbReference type="PANTHER" id="PTHR45685">
    <property type="entry name" value="HELICASE SRCAP-RELATED"/>
    <property type="match status" value="1"/>
</dbReference>
<feature type="compositionally biased region" description="Polar residues" evidence="13">
    <location>
        <begin position="271"/>
        <end position="287"/>
    </location>
</feature>
<dbReference type="InterPro" id="IPR050520">
    <property type="entry name" value="INO80/SWR1_helicase"/>
</dbReference>
<feature type="compositionally biased region" description="Polar residues" evidence="13">
    <location>
        <begin position="1606"/>
        <end position="1621"/>
    </location>
</feature>
<comment type="similarity">
    <text evidence="2">Belongs to the SNF2/RAD54 helicase family. SWR1 subfamily.</text>
</comment>
<dbReference type="Pfam" id="PF00176">
    <property type="entry name" value="SNF2-rel_dom"/>
    <property type="match status" value="1"/>
</dbReference>
<dbReference type="EC" id="3.6.4.12" evidence="4"/>
<keyword evidence="10" id="KW-0238">DNA-binding</keyword>
<comment type="caution">
    <text evidence="16">The sequence shown here is derived from an EMBL/GenBank/DDBJ whole genome shotgun (WGS) entry which is preliminary data.</text>
</comment>
<feature type="region of interest" description="Disordered" evidence="13">
    <location>
        <begin position="1594"/>
        <end position="1682"/>
    </location>
</feature>
<dbReference type="Pfam" id="PF00271">
    <property type="entry name" value="Helicase_C"/>
    <property type="match status" value="1"/>
</dbReference>
<evidence type="ECO:0000256" key="9">
    <source>
        <dbReference type="ARBA" id="ARBA00022853"/>
    </source>
</evidence>
<feature type="compositionally biased region" description="Acidic residues" evidence="13">
    <location>
        <begin position="635"/>
        <end position="650"/>
    </location>
</feature>
<keyword evidence="9" id="KW-0156">Chromatin regulator</keyword>
<dbReference type="InterPro" id="IPR002464">
    <property type="entry name" value="DNA/RNA_helicase_DEAH_CS"/>
</dbReference>
<feature type="compositionally biased region" description="Basic and acidic residues" evidence="13">
    <location>
        <begin position="249"/>
        <end position="262"/>
    </location>
</feature>
<feature type="compositionally biased region" description="Basic and acidic residues" evidence="13">
    <location>
        <begin position="1594"/>
        <end position="1605"/>
    </location>
</feature>
<feature type="compositionally biased region" description="Low complexity" evidence="13">
    <location>
        <begin position="1643"/>
        <end position="1655"/>
    </location>
</feature>
<name>A0A5N6L099_9ROSI</name>
<evidence type="ECO:0000256" key="4">
    <source>
        <dbReference type="ARBA" id="ARBA00012551"/>
    </source>
</evidence>
<dbReference type="InterPro" id="IPR014012">
    <property type="entry name" value="HSA_dom"/>
</dbReference>
<dbReference type="Gene3D" id="3.40.50.300">
    <property type="entry name" value="P-loop containing nucleotide triphosphate hydrolases"/>
    <property type="match status" value="1"/>
</dbReference>
<evidence type="ECO:0000256" key="12">
    <source>
        <dbReference type="ARBA" id="ARBA00047995"/>
    </source>
</evidence>
<dbReference type="SMART" id="SM00490">
    <property type="entry name" value="HELICc"/>
    <property type="match status" value="1"/>
</dbReference>
<feature type="compositionally biased region" description="Polar residues" evidence="13">
    <location>
        <begin position="665"/>
        <end position="674"/>
    </location>
</feature>
<dbReference type="PROSITE" id="PS51194">
    <property type="entry name" value="HELICASE_CTER"/>
    <property type="match status" value="1"/>
</dbReference>
<feature type="compositionally biased region" description="Acidic residues" evidence="13">
    <location>
        <begin position="715"/>
        <end position="734"/>
    </location>
</feature>
<dbReference type="CDD" id="cd18793">
    <property type="entry name" value="SF2_C_SNF"/>
    <property type="match status" value="1"/>
</dbReference>
<evidence type="ECO:0000256" key="2">
    <source>
        <dbReference type="ARBA" id="ARBA00009220"/>
    </source>
</evidence>
<reference evidence="16 17" key="1">
    <citation type="submission" date="2019-06" db="EMBL/GenBank/DDBJ databases">
        <title>A chromosomal-level reference genome of Carpinus fangiana (Coryloideae, Betulaceae).</title>
        <authorList>
            <person name="Yang X."/>
            <person name="Wang Z."/>
            <person name="Zhang L."/>
            <person name="Hao G."/>
            <person name="Liu J."/>
            <person name="Yang Y."/>
        </authorList>
    </citation>
    <scope>NUCLEOTIDE SEQUENCE [LARGE SCALE GENOMIC DNA]</scope>
    <source>
        <strain evidence="16">Cfa_2016G</strain>
        <tissue evidence="16">Leaf</tissue>
    </source>
</reference>
<evidence type="ECO:0000256" key="8">
    <source>
        <dbReference type="ARBA" id="ARBA00022840"/>
    </source>
</evidence>
<comment type="subunit">
    <text evidence="3">Component of the SWR1 chromatin-remodeling complex.</text>
</comment>
<dbReference type="InterPro" id="IPR014001">
    <property type="entry name" value="Helicase_ATP-bd"/>
</dbReference>
<dbReference type="FunFam" id="3.40.50.10810:FF:000005">
    <property type="entry name" value="Photoperiod-independent early flowering 1"/>
    <property type="match status" value="1"/>
</dbReference>
<evidence type="ECO:0000256" key="1">
    <source>
        <dbReference type="ARBA" id="ARBA00004123"/>
    </source>
</evidence>
<feature type="compositionally biased region" description="Acidic residues" evidence="13">
    <location>
        <begin position="616"/>
        <end position="627"/>
    </location>
</feature>
<feature type="region of interest" description="Disordered" evidence="13">
    <location>
        <begin position="206"/>
        <end position="368"/>
    </location>
</feature>
<keyword evidence="6" id="KW-0378">Hydrolase</keyword>
<keyword evidence="5" id="KW-0547">Nucleotide-binding</keyword>
<keyword evidence="11" id="KW-0539">Nucleus</keyword>
<dbReference type="SUPFAM" id="SSF52540">
    <property type="entry name" value="P-loop containing nucleoside triphosphate hydrolases"/>
    <property type="match status" value="2"/>
</dbReference>
<dbReference type="Pfam" id="PF07529">
    <property type="entry name" value="HSA"/>
    <property type="match status" value="1"/>
</dbReference>
<evidence type="ECO:0000259" key="15">
    <source>
        <dbReference type="PROSITE" id="PS51194"/>
    </source>
</evidence>
<feature type="domain" description="Helicase C-terminal" evidence="15">
    <location>
        <begin position="1394"/>
        <end position="1544"/>
    </location>
</feature>
<protein>
    <recommendedName>
        <fullName evidence="4">DNA helicase</fullName>
        <ecNumber evidence="4">3.6.4.12</ecNumber>
    </recommendedName>
</protein>
<dbReference type="InterPro" id="IPR001650">
    <property type="entry name" value="Helicase_C-like"/>
</dbReference>
<dbReference type="InterPro" id="IPR038718">
    <property type="entry name" value="SNF2-like_sf"/>
</dbReference>
<evidence type="ECO:0000313" key="17">
    <source>
        <dbReference type="Proteomes" id="UP000327013"/>
    </source>
</evidence>
<dbReference type="Proteomes" id="UP000327013">
    <property type="component" value="Unassembled WGS sequence"/>
</dbReference>
<comment type="catalytic activity">
    <reaction evidence="12">
        <text>ATP + H2O = ADP + phosphate + H(+)</text>
        <dbReference type="Rhea" id="RHEA:13065"/>
        <dbReference type="ChEBI" id="CHEBI:15377"/>
        <dbReference type="ChEBI" id="CHEBI:15378"/>
        <dbReference type="ChEBI" id="CHEBI:30616"/>
        <dbReference type="ChEBI" id="CHEBI:43474"/>
        <dbReference type="ChEBI" id="CHEBI:456216"/>
        <dbReference type="EC" id="3.6.4.12"/>
    </reaction>
</comment>
<dbReference type="Gene3D" id="1.20.120.850">
    <property type="entry name" value="SWI2/SNF2 ATPases, N-terminal domain"/>
    <property type="match status" value="1"/>
</dbReference>
<feature type="compositionally biased region" description="Low complexity" evidence="13">
    <location>
        <begin position="85"/>
        <end position="101"/>
    </location>
</feature>
<dbReference type="GO" id="GO:0016887">
    <property type="term" value="F:ATP hydrolysis activity"/>
    <property type="evidence" value="ECO:0007669"/>
    <property type="project" value="TreeGrafter"/>
</dbReference>
<evidence type="ECO:0000259" key="14">
    <source>
        <dbReference type="PROSITE" id="PS51192"/>
    </source>
</evidence>
<evidence type="ECO:0000256" key="3">
    <source>
        <dbReference type="ARBA" id="ARBA00011826"/>
    </source>
</evidence>
<dbReference type="SMART" id="SM00487">
    <property type="entry name" value="DEXDc"/>
    <property type="match status" value="1"/>
</dbReference>
<dbReference type="EMBL" id="VIBQ01000038">
    <property type="protein sequence ID" value="KAB8446200.1"/>
    <property type="molecule type" value="Genomic_DNA"/>
</dbReference>
<evidence type="ECO:0000256" key="7">
    <source>
        <dbReference type="ARBA" id="ARBA00022806"/>
    </source>
</evidence>
<dbReference type="GO" id="GO:0003678">
    <property type="term" value="F:DNA helicase activity"/>
    <property type="evidence" value="ECO:0007669"/>
    <property type="project" value="UniProtKB-EC"/>
</dbReference>
<dbReference type="GO" id="GO:0003677">
    <property type="term" value="F:DNA binding"/>
    <property type="evidence" value="ECO:0007669"/>
    <property type="project" value="UniProtKB-KW"/>
</dbReference>
<dbReference type="Gene3D" id="3.40.50.10810">
    <property type="entry name" value="Tandem AAA-ATPase domain"/>
    <property type="match status" value="1"/>
</dbReference>
<evidence type="ECO:0000256" key="6">
    <source>
        <dbReference type="ARBA" id="ARBA00022801"/>
    </source>
</evidence>